<feature type="compositionally biased region" description="Pro residues" evidence="1">
    <location>
        <begin position="483"/>
        <end position="495"/>
    </location>
</feature>
<feature type="non-terminal residue" evidence="2">
    <location>
        <position position="1"/>
    </location>
</feature>
<organism evidence="2 3">
    <name type="scientific">Setomelanomma holmii</name>
    <dbReference type="NCBI Taxonomy" id="210430"/>
    <lineage>
        <taxon>Eukaryota</taxon>
        <taxon>Fungi</taxon>
        <taxon>Dikarya</taxon>
        <taxon>Ascomycota</taxon>
        <taxon>Pezizomycotina</taxon>
        <taxon>Dothideomycetes</taxon>
        <taxon>Pleosporomycetidae</taxon>
        <taxon>Pleosporales</taxon>
        <taxon>Pleosporineae</taxon>
        <taxon>Phaeosphaeriaceae</taxon>
        <taxon>Setomelanomma</taxon>
    </lineage>
</organism>
<feature type="compositionally biased region" description="Basic and acidic residues" evidence="1">
    <location>
        <begin position="564"/>
        <end position="583"/>
    </location>
</feature>
<feature type="compositionally biased region" description="Pro residues" evidence="1">
    <location>
        <begin position="65"/>
        <end position="89"/>
    </location>
</feature>
<feature type="compositionally biased region" description="Pro residues" evidence="1">
    <location>
        <begin position="150"/>
        <end position="162"/>
    </location>
</feature>
<name>A0A9P4HAP8_9PLEO</name>
<protein>
    <submittedName>
        <fullName evidence="2">Uncharacterized protein</fullName>
    </submittedName>
</protein>
<dbReference type="AlphaFoldDB" id="A0A9P4HAP8"/>
<sequence>VRPPKKKGNPIITRYPPPPGYRGPAAQTQNPYGAGQYPNQYPPPQPGYPHAASSPPVYPNQGYSAPPPIQGYPPQVHGPPQPPNYPQQPYPTNQPYQWPQQGYPPNQGPPQAPCYPNQHGYTPPASNYPGFTPQPAPTDASQQGYGQAPSWPPPPNGQPAYPPNQSYGAYNGPPKNGPQGFDSNATPTPATAHLMTPQPPQVNSQPSSATEEKSTGKPSLFLAWDDWDFDFEGAIWPKSNEPVDPALSLGVIIWHPAKQVTRALPSTFEEAEEQALKPTPDKLDNGESVSMYFMAENSHEAFLDVRQTDEWESIRDDPIFVIFTDEDLRRDLVSLEDCIAQRDRPDEPAEDVPKDDDEEMPDASWSIMDHLEQVLSSVNGGQETKSSMQERAAPRPSQEDILASLGVTGVPKPPSDEPVPTPFPDSNARSPALPEKPAVATALPSGPQNPPQPAHSYGGHRDPAQPNVPQRPYGSMSSGPTSQRPPPPPPPPEPPRYNSWNQSHYGNQGYDGSRGSPARSEGSNHTMAGSDFEPEKPDRGDSTEKQSPPVPGLNRSDSSFSRKRSYEDADHGDAKPRQQDDHTKRKRRSQVDAAYR</sequence>
<evidence type="ECO:0000313" key="2">
    <source>
        <dbReference type="EMBL" id="KAF2031481.1"/>
    </source>
</evidence>
<reference evidence="2" key="1">
    <citation type="journal article" date="2020" name="Stud. Mycol.">
        <title>101 Dothideomycetes genomes: a test case for predicting lifestyles and emergence of pathogens.</title>
        <authorList>
            <person name="Haridas S."/>
            <person name="Albert R."/>
            <person name="Binder M."/>
            <person name="Bloem J."/>
            <person name="Labutti K."/>
            <person name="Salamov A."/>
            <person name="Andreopoulos B."/>
            <person name="Baker S."/>
            <person name="Barry K."/>
            <person name="Bills G."/>
            <person name="Bluhm B."/>
            <person name="Cannon C."/>
            <person name="Castanera R."/>
            <person name="Culley D."/>
            <person name="Daum C."/>
            <person name="Ezra D."/>
            <person name="Gonzalez J."/>
            <person name="Henrissat B."/>
            <person name="Kuo A."/>
            <person name="Liang C."/>
            <person name="Lipzen A."/>
            <person name="Lutzoni F."/>
            <person name="Magnuson J."/>
            <person name="Mondo S."/>
            <person name="Nolan M."/>
            <person name="Ohm R."/>
            <person name="Pangilinan J."/>
            <person name="Park H.-J."/>
            <person name="Ramirez L."/>
            <person name="Alfaro M."/>
            <person name="Sun H."/>
            <person name="Tritt A."/>
            <person name="Yoshinaga Y."/>
            <person name="Zwiers L.-H."/>
            <person name="Turgeon B."/>
            <person name="Goodwin S."/>
            <person name="Spatafora J."/>
            <person name="Crous P."/>
            <person name="Grigoriev I."/>
        </authorList>
    </citation>
    <scope>NUCLEOTIDE SEQUENCE</scope>
    <source>
        <strain evidence="2">CBS 110217</strain>
    </source>
</reference>
<proteinExistence type="predicted"/>
<accession>A0A9P4HAP8</accession>
<dbReference type="Proteomes" id="UP000799777">
    <property type="component" value="Unassembled WGS sequence"/>
</dbReference>
<feature type="compositionally biased region" description="Pro residues" evidence="1">
    <location>
        <begin position="411"/>
        <end position="423"/>
    </location>
</feature>
<feature type="compositionally biased region" description="Acidic residues" evidence="1">
    <location>
        <begin position="348"/>
        <end position="361"/>
    </location>
</feature>
<feature type="region of interest" description="Disordered" evidence="1">
    <location>
        <begin position="1"/>
        <end position="217"/>
    </location>
</feature>
<feature type="compositionally biased region" description="Low complexity" evidence="1">
    <location>
        <begin position="90"/>
        <end position="105"/>
    </location>
</feature>
<feature type="region of interest" description="Disordered" evidence="1">
    <location>
        <begin position="380"/>
        <end position="596"/>
    </location>
</feature>
<feature type="compositionally biased region" description="Low complexity" evidence="1">
    <location>
        <begin position="22"/>
        <end position="39"/>
    </location>
</feature>
<evidence type="ECO:0000256" key="1">
    <source>
        <dbReference type="SAM" id="MobiDB-lite"/>
    </source>
</evidence>
<gene>
    <name evidence="2" type="ORF">EK21DRAFT_63153</name>
</gene>
<comment type="caution">
    <text evidence="2">The sequence shown here is derived from an EMBL/GenBank/DDBJ whole genome shotgun (WGS) entry which is preliminary data.</text>
</comment>
<dbReference type="OrthoDB" id="5431222at2759"/>
<feature type="compositionally biased region" description="Basic and acidic residues" evidence="1">
    <location>
        <begin position="533"/>
        <end position="544"/>
    </location>
</feature>
<feature type="compositionally biased region" description="Polar residues" evidence="1">
    <location>
        <begin position="380"/>
        <end position="389"/>
    </location>
</feature>
<keyword evidence="3" id="KW-1185">Reference proteome</keyword>
<evidence type="ECO:0000313" key="3">
    <source>
        <dbReference type="Proteomes" id="UP000799777"/>
    </source>
</evidence>
<feature type="region of interest" description="Disordered" evidence="1">
    <location>
        <begin position="339"/>
        <end position="361"/>
    </location>
</feature>
<dbReference type="EMBL" id="ML978180">
    <property type="protein sequence ID" value="KAF2031481.1"/>
    <property type="molecule type" value="Genomic_DNA"/>
</dbReference>